<name>A0A372M8K5_9ACTN</name>
<keyword evidence="3" id="KW-1185">Reference proteome</keyword>
<evidence type="ECO:0000256" key="1">
    <source>
        <dbReference type="SAM" id="MobiDB-lite"/>
    </source>
</evidence>
<sequence>MLTCPACHKALPGLPAHCYACHADLTPLRHLRALADHHFNQAVRAARARHWATASEHLARTLLLNPTDTEAQTLLTKVRHHQHLADRTPRQRRGRERGRGRGLSRRMRSRS</sequence>
<dbReference type="Proteomes" id="UP000263094">
    <property type="component" value="Unassembled WGS sequence"/>
</dbReference>
<protein>
    <submittedName>
        <fullName evidence="2">Uncharacterized protein</fullName>
    </submittedName>
</protein>
<reference evidence="2 3" key="1">
    <citation type="submission" date="2018-08" db="EMBL/GenBank/DDBJ databases">
        <title>Isolation, diversity and antifungal activity of Actinobacteria from wheat.</title>
        <authorList>
            <person name="Han C."/>
        </authorList>
    </citation>
    <scope>NUCLEOTIDE SEQUENCE [LARGE SCALE GENOMIC DNA]</scope>
    <source>
        <strain evidence="2 3">NEAU-YY421</strain>
    </source>
</reference>
<evidence type="ECO:0000313" key="3">
    <source>
        <dbReference type="Proteomes" id="UP000263094"/>
    </source>
</evidence>
<evidence type="ECO:0000313" key="2">
    <source>
        <dbReference type="EMBL" id="RFU86835.1"/>
    </source>
</evidence>
<accession>A0A372M8K5</accession>
<organism evidence="2 3">
    <name type="scientific">Streptomyces triticagri</name>
    <dbReference type="NCBI Taxonomy" id="2293568"/>
    <lineage>
        <taxon>Bacteria</taxon>
        <taxon>Bacillati</taxon>
        <taxon>Actinomycetota</taxon>
        <taxon>Actinomycetes</taxon>
        <taxon>Kitasatosporales</taxon>
        <taxon>Streptomycetaceae</taxon>
        <taxon>Streptomyces</taxon>
    </lineage>
</organism>
<comment type="caution">
    <text evidence="2">The sequence shown here is derived from an EMBL/GenBank/DDBJ whole genome shotgun (WGS) entry which is preliminary data.</text>
</comment>
<proteinExistence type="predicted"/>
<gene>
    <name evidence="2" type="ORF">DY218_10195</name>
</gene>
<feature type="region of interest" description="Disordered" evidence="1">
    <location>
        <begin position="77"/>
        <end position="111"/>
    </location>
</feature>
<dbReference type="EMBL" id="QUAK01000054">
    <property type="protein sequence ID" value="RFU86835.1"/>
    <property type="molecule type" value="Genomic_DNA"/>
</dbReference>
<dbReference type="AlphaFoldDB" id="A0A372M8K5"/>
<dbReference type="OrthoDB" id="4350682at2"/>
<feature type="compositionally biased region" description="Basic residues" evidence="1">
    <location>
        <begin position="90"/>
        <end position="111"/>
    </location>
</feature>
<dbReference type="RefSeq" id="WP_128555615.1">
    <property type="nucleotide sequence ID" value="NZ_QUAK01000054.1"/>
</dbReference>